<keyword evidence="2 8" id="KW-0813">Transport</keyword>
<dbReference type="GO" id="GO:0005886">
    <property type="term" value="C:plasma membrane"/>
    <property type="evidence" value="ECO:0007669"/>
    <property type="project" value="UniProtKB-SubCell"/>
</dbReference>
<feature type="transmembrane region" description="Helical" evidence="8">
    <location>
        <begin position="236"/>
        <end position="261"/>
    </location>
</feature>
<dbReference type="PROSITE" id="PS50928">
    <property type="entry name" value="ABC_TM1"/>
    <property type="match status" value="1"/>
</dbReference>
<dbReference type="Pfam" id="PF00528">
    <property type="entry name" value="BPD_transp_1"/>
    <property type="match status" value="1"/>
</dbReference>
<evidence type="ECO:0000256" key="6">
    <source>
        <dbReference type="ARBA" id="ARBA00022989"/>
    </source>
</evidence>
<feature type="domain" description="ABC transmembrane type-1" evidence="9">
    <location>
        <begin position="70"/>
        <end position="258"/>
    </location>
</feature>
<keyword evidence="4" id="KW-0997">Cell inner membrane</keyword>
<dbReference type="OrthoDB" id="9782004at2"/>
<keyword evidence="6 8" id="KW-1133">Transmembrane helix</keyword>
<dbReference type="InterPro" id="IPR035906">
    <property type="entry name" value="MetI-like_sf"/>
</dbReference>
<evidence type="ECO:0000256" key="5">
    <source>
        <dbReference type="ARBA" id="ARBA00022692"/>
    </source>
</evidence>
<protein>
    <submittedName>
        <fullName evidence="10">Putative spermidine/putrescine transport system permease protein</fullName>
    </submittedName>
</protein>
<evidence type="ECO:0000256" key="2">
    <source>
        <dbReference type="ARBA" id="ARBA00022448"/>
    </source>
</evidence>
<dbReference type="EMBL" id="QNSE01000015">
    <property type="protein sequence ID" value="RBP79115.1"/>
    <property type="molecule type" value="Genomic_DNA"/>
</dbReference>
<evidence type="ECO:0000313" key="10">
    <source>
        <dbReference type="EMBL" id="RBP79115.1"/>
    </source>
</evidence>
<dbReference type="InterPro" id="IPR000515">
    <property type="entry name" value="MetI-like"/>
</dbReference>
<keyword evidence="3" id="KW-1003">Cell membrane</keyword>
<dbReference type="RefSeq" id="WP_113918137.1">
    <property type="nucleotide sequence ID" value="NZ_QNSE01000015.1"/>
</dbReference>
<evidence type="ECO:0000256" key="7">
    <source>
        <dbReference type="ARBA" id="ARBA00023136"/>
    </source>
</evidence>
<name>A0A366IZ39_9GAMM</name>
<dbReference type="SUPFAM" id="SSF161098">
    <property type="entry name" value="MetI-like"/>
    <property type="match status" value="1"/>
</dbReference>
<dbReference type="AlphaFoldDB" id="A0A366IZ39"/>
<comment type="subcellular location">
    <subcellularLocation>
        <location evidence="1">Cell inner membrane</location>
        <topology evidence="1">Multi-pass membrane protein</topology>
    </subcellularLocation>
    <subcellularLocation>
        <location evidence="8">Cell membrane</location>
        <topology evidence="8">Multi-pass membrane protein</topology>
    </subcellularLocation>
</comment>
<comment type="similarity">
    <text evidence="8">Belongs to the binding-protein-dependent transport system permease family.</text>
</comment>
<feature type="transmembrane region" description="Helical" evidence="8">
    <location>
        <begin position="105"/>
        <end position="126"/>
    </location>
</feature>
<evidence type="ECO:0000259" key="9">
    <source>
        <dbReference type="PROSITE" id="PS50928"/>
    </source>
</evidence>
<feature type="transmembrane region" description="Helical" evidence="8">
    <location>
        <begin position="16"/>
        <end position="39"/>
    </location>
</feature>
<evidence type="ECO:0000313" key="11">
    <source>
        <dbReference type="Proteomes" id="UP000252792"/>
    </source>
</evidence>
<accession>A0A366IZ39</accession>
<dbReference type="CDD" id="cd06261">
    <property type="entry name" value="TM_PBP2"/>
    <property type="match status" value="1"/>
</dbReference>
<evidence type="ECO:0000256" key="3">
    <source>
        <dbReference type="ARBA" id="ARBA00022475"/>
    </source>
</evidence>
<sequence>MLLSHGSLGWKLKSSLYVITGVIAAFLALPIFFIMALSFGSSQWLVFPPPSWTLKWYERFFDNPQWIESAWTSLQVASLTSIIATLLAIPASFALVRGKFRGRDYLYTFFTLPMVVPVVIIAVAVYGTFLNLGLTGTLFAFVTSHVIIALPFAIISIINSLRLFDKSIEDAAVICGAHRIQAILKVTFPVIKPGVISAALFSFLVSWDEVVISVMMASPNLQTLPVKMWSTLRQDLTPVIAVASTLLILLSLFIMIIASFVRKQSNHR</sequence>
<evidence type="ECO:0000256" key="4">
    <source>
        <dbReference type="ARBA" id="ARBA00022519"/>
    </source>
</evidence>
<dbReference type="PANTHER" id="PTHR43357">
    <property type="entry name" value="INNER MEMBRANE ABC TRANSPORTER PERMEASE PROTEIN YDCV"/>
    <property type="match status" value="1"/>
</dbReference>
<dbReference type="PANTHER" id="PTHR43357:SF4">
    <property type="entry name" value="INNER MEMBRANE ABC TRANSPORTER PERMEASE PROTEIN YDCV"/>
    <property type="match status" value="1"/>
</dbReference>
<organism evidence="10 11">
    <name type="scientific">Marinomonas rhizomae</name>
    <dbReference type="NCBI Taxonomy" id="491948"/>
    <lineage>
        <taxon>Bacteria</taxon>
        <taxon>Pseudomonadati</taxon>
        <taxon>Pseudomonadota</taxon>
        <taxon>Gammaproteobacteria</taxon>
        <taxon>Oceanospirillales</taxon>
        <taxon>Oceanospirillaceae</taxon>
        <taxon>Marinomonas</taxon>
    </lineage>
</organism>
<keyword evidence="11" id="KW-1185">Reference proteome</keyword>
<reference evidence="10 11" key="1">
    <citation type="submission" date="2018-06" db="EMBL/GenBank/DDBJ databases">
        <title>Genomic Encyclopedia of Type Strains, Phase III (KMG-III): the genomes of soil and plant-associated and newly described type strains.</title>
        <authorList>
            <person name="Whitman W."/>
        </authorList>
    </citation>
    <scope>NUCLEOTIDE SEQUENCE [LARGE SCALE GENOMIC DNA]</scope>
    <source>
        <strain evidence="10 11">CECT 7377</strain>
    </source>
</reference>
<keyword evidence="5 8" id="KW-0812">Transmembrane</keyword>
<comment type="caution">
    <text evidence="10">The sequence shown here is derived from an EMBL/GenBank/DDBJ whole genome shotgun (WGS) entry which is preliminary data.</text>
</comment>
<evidence type="ECO:0000256" key="1">
    <source>
        <dbReference type="ARBA" id="ARBA00004429"/>
    </source>
</evidence>
<feature type="transmembrane region" description="Helical" evidence="8">
    <location>
        <begin position="138"/>
        <end position="158"/>
    </location>
</feature>
<evidence type="ECO:0000256" key="8">
    <source>
        <dbReference type="RuleBase" id="RU363032"/>
    </source>
</evidence>
<keyword evidence="7 8" id="KW-0472">Membrane</keyword>
<dbReference type="Gene3D" id="1.10.3720.10">
    <property type="entry name" value="MetI-like"/>
    <property type="match status" value="1"/>
</dbReference>
<proteinExistence type="inferred from homology"/>
<feature type="transmembrane region" description="Helical" evidence="8">
    <location>
        <begin position="76"/>
        <end position="96"/>
    </location>
</feature>
<dbReference type="Proteomes" id="UP000252792">
    <property type="component" value="Unassembled WGS sequence"/>
</dbReference>
<dbReference type="GO" id="GO:0055085">
    <property type="term" value="P:transmembrane transport"/>
    <property type="evidence" value="ECO:0007669"/>
    <property type="project" value="InterPro"/>
</dbReference>
<gene>
    <name evidence="10" type="ORF">DFP80_11548</name>
</gene>